<dbReference type="InterPro" id="IPR029060">
    <property type="entry name" value="PIN-like_dom_sf"/>
</dbReference>
<dbReference type="InterPro" id="IPR026832">
    <property type="entry name" value="Asteroid"/>
</dbReference>
<dbReference type="InterPro" id="IPR039436">
    <property type="entry name" value="Asteroid_dom"/>
</dbReference>
<dbReference type="Ensembl" id="ENSTNIT00000005238.1">
    <property type="protein sequence ID" value="ENSTNIP00000005092.1"/>
    <property type="gene ID" value="ENSTNIG00000002541.1"/>
</dbReference>
<keyword evidence="4" id="KW-1185">Reference proteome</keyword>
<dbReference type="PANTHER" id="PTHR15665">
    <property type="entry name" value="ASTEROID PROTEIN"/>
    <property type="match status" value="1"/>
</dbReference>
<evidence type="ECO:0000256" key="1">
    <source>
        <dbReference type="ARBA" id="ARBA00007398"/>
    </source>
</evidence>
<dbReference type="PANTHER" id="PTHR15665:SF1">
    <property type="entry name" value="PROTEIN ASTEROID HOMOLOG 1"/>
    <property type="match status" value="1"/>
</dbReference>
<feature type="domain" description="Asteroid" evidence="2">
    <location>
        <begin position="135"/>
        <end position="206"/>
    </location>
</feature>
<accession>H3CA20</accession>
<sequence length="590" mass="65289">MGVHGLTTYVEGNRNFFQDVKFRDSRLIIDGCSLFFRLYFNHYLDQQHGGDYDAFAVLLCQFLNALAACNIQPYVVLDGGIDPSDKKFPTIRHRLQSTIKEADRLSHGSNGSVLPILTREVFVQVLVQRGIPLVQCPFEADREIACLAHQWNCPVLSNDSDFYIFDLPGGYLPLHFFQWTNLNGQASHRHISARRYTTAGLCRWFGGMNKMLLPLCAVLSGNDYGAPKGVETLLQLIDGNARRGGGKGTSRVESVLMWSSSFPNPKEALDEVSRLMRNDVNHRGLKSELSAGMQEYFIAPRSHLALWFSESRAVPSEWLSELPACLSQAGAQGLLSPMALNAVVMNRVILPPQVENSKLDSSHSCAKVLRQAIYGILLRQTPAHLGDDAAVGAAPGVTVCVEEYDRMDLNLKKNQAEPRLPRSAVSLDTLHQASVAVRLGVFLEVLGVKESDLSAVPLHLRLAVAVTGFWLREARPTPSQSQLQALVLGMVYGELSRRSRPGAAHHPHAKRSVLQRFNRLRVRPGERRALNVGVAHALSQWQACLWSALCLNQLLLLPLPEPRLSWLFSGTLVHGLFGYLNAGQAAESLL</sequence>
<dbReference type="OMA" id="LPEWIQL"/>
<dbReference type="STRING" id="99883.ENSTNIP00000005092"/>
<dbReference type="SUPFAM" id="SSF88723">
    <property type="entry name" value="PIN domain-like"/>
    <property type="match status" value="1"/>
</dbReference>
<evidence type="ECO:0000259" key="2">
    <source>
        <dbReference type="Pfam" id="PF12813"/>
    </source>
</evidence>
<dbReference type="GeneTree" id="ENSGT00390000010145"/>
<protein>
    <recommendedName>
        <fullName evidence="2">Asteroid domain-containing protein</fullName>
    </recommendedName>
</protein>
<evidence type="ECO:0000313" key="3">
    <source>
        <dbReference type="Ensembl" id="ENSTNIP00000005092.1"/>
    </source>
</evidence>
<dbReference type="Pfam" id="PF12813">
    <property type="entry name" value="XPG_I_2"/>
    <property type="match status" value="1"/>
</dbReference>
<dbReference type="Proteomes" id="UP000007303">
    <property type="component" value="Unassembled WGS sequence"/>
</dbReference>
<organism evidence="3 4">
    <name type="scientific">Tetraodon nigroviridis</name>
    <name type="common">Spotted green pufferfish</name>
    <name type="synonym">Chelonodon nigroviridis</name>
    <dbReference type="NCBI Taxonomy" id="99883"/>
    <lineage>
        <taxon>Eukaryota</taxon>
        <taxon>Metazoa</taxon>
        <taxon>Chordata</taxon>
        <taxon>Craniata</taxon>
        <taxon>Vertebrata</taxon>
        <taxon>Euteleostomi</taxon>
        <taxon>Actinopterygii</taxon>
        <taxon>Neopterygii</taxon>
        <taxon>Teleostei</taxon>
        <taxon>Neoteleostei</taxon>
        <taxon>Acanthomorphata</taxon>
        <taxon>Eupercaria</taxon>
        <taxon>Tetraodontiformes</taxon>
        <taxon>Tetradontoidea</taxon>
        <taxon>Tetraodontidae</taxon>
        <taxon>Tetraodon</taxon>
    </lineage>
</organism>
<dbReference type="HOGENOM" id="CLU_017330_1_0_1"/>
<dbReference type="InParanoid" id="H3CA20"/>
<dbReference type="Gene3D" id="3.40.50.1010">
    <property type="entry name" value="5'-nuclease"/>
    <property type="match status" value="1"/>
</dbReference>
<dbReference type="FunCoup" id="H3CA20">
    <property type="interactions" value="855"/>
</dbReference>
<reference evidence="4" key="1">
    <citation type="journal article" date="2004" name="Nature">
        <title>Genome duplication in the teleost fish Tetraodon nigroviridis reveals the early vertebrate proto-karyotype.</title>
        <authorList>
            <person name="Jaillon O."/>
            <person name="Aury J.-M."/>
            <person name="Brunet F."/>
            <person name="Petit J.-L."/>
            <person name="Stange-Thomann N."/>
            <person name="Mauceli E."/>
            <person name="Bouneau L."/>
            <person name="Fischer C."/>
            <person name="Ozouf-Costaz C."/>
            <person name="Bernot A."/>
            <person name="Nicaud S."/>
            <person name="Jaffe D."/>
            <person name="Fisher S."/>
            <person name="Lutfalla G."/>
            <person name="Dossat C."/>
            <person name="Segurens B."/>
            <person name="Dasilva C."/>
            <person name="Salanoubat M."/>
            <person name="Levy M."/>
            <person name="Boudet N."/>
            <person name="Castellano S."/>
            <person name="Anthouard V."/>
            <person name="Jubin C."/>
            <person name="Castelli V."/>
            <person name="Katinka M."/>
            <person name="Vacherie B."/>
            <person name="Biemont C."/>
            <person name="Skalli Z."/>
            <person name="Cattolico L."/>
            <person name="Poulain J."/>
            <person name="De Berardinis V."/>
            <person name="Cruaud C."/>
            <person name="Duprat S."/>
            <person name="Brottier P."/>
            <person name="Coutanceau J.-P."/>
            <person name="Gouzy J."/>
            <person name="Parra G."/>
            <person name="Lardier G."/>
            <person name="Chapple C."/>
            <person name="McKernan K.J."/>
            <person name="McEwan P."/>
            <person name="Bosak S."/>
            <person name="Kellis M."/>
            <person name="Volff J.-N."/>
            <person name="Guigo R."/>
            <person name="Zody M.C."/>
            <person name="Mesirov J."/>
            <person name="Lindblad-Toh K."/>
            <person name="Birren B."/>
            <person name="Nusbaum C."/>
            <person name="Kahn D."/>
            <person name="Robinson-Rechavi M."/>
            <person name="Laudet V."/>
            <person name="Schachter V."/>
            <person name="Quetier F."/>
            <person name="Saurin W."/>
            <person name="Scarpelli C."/>
            <person name="Wincker P."/>
            <person name="Lander E.S."/>
            <person name="Weissenbach J."/>
            <person name="Roest Crollius H."/>
        </authorList>
    </citation>
    <scope>NUCLEOTIDE SEQUENCE [LARGE SCALE GENOMIC DNA]</scope>
</reference>
<name>H3CA20_TETNG</name>
<comment type="similarity">
    <text evidence="1">Belongs to the asteroid family.</text>
</comment>
<reference evidence="3" key="2">
    <citation type="submission" date="2025-08" db="UniProtKB">
        <authorList>
            <consortium name="Ensembl"/>
        </authorList>
    </citation>
    <scope>IDENTIFICATION</scope>
</reference>
<reference evidence="3" key="3">
    <citation type="submission" date="2025-09" db="UniProtKB">
        <authorList>
            <consortium name="Ensembl"/>
        </authorList>
    </citation>
    <scope>IDENTIFICATION</scope>
</reference>
<proteinExistence type="inferred from homology"/>
<dbReference type="AlphaFoldDB" id="H3CA20"/>
<evidence type="ECO:0000313" key="4">
    <source>
        <dbReference type="Proteomes" id="UP000007303"/>
    </source>
</evidence>